<gene>
    <name evidence="6" type="ORF">BpHYR1_038339</name>
</gene>
<dbReference type="InterPro" id="IPR036236">
    <property type="entry name" value="Znf_C2H2_sf"/>
</dbReference>
<sequence>MAIEVFRNKPFIVVCGCTGTGKTKLSIQLAQSLIKSGKKCEIVNGDAMQLYKNLDIITNKATETEMKNVKHHLVGSLDSNCITYNVIDYKNEAVQLIDSLLEKDVIPILVGGTHYYIQSVIWELLLDKNSDADLKSKRSNFPNFAQDLDCEIFDLLSESSDFSAIETNSNAQVDINVKLHDSDIKTEKIYQELVKFDEQSAQKIHPNDRRKLCRALQIYFTFGLTKTDLLDSRKNEKGTNSPLRYKNVCFFVMNCENKILNKRLDDRVDQMISNGMVSEIENFRKNFQEKFPNETLKSYSRNYEFGIFQSIGLKEFDDYFNYLQSEESVDKTKKTKLFDSAVLDMKLSTKRYAKTQIRWIKRFETITPIIHQIDTTDLTKWDQSVFSKALSTFTDCLNRYELDNQVEINKMDTAEEKGDHFQFNKCDICDRVFINKFQWECHLNGSKHKKRKENLSKKKKTTHN</sequence>
<evidence type="ECO:0000313" key="6">
    <source>
        <dbReference type="EMBL" id="RNA21623.1"/>
    </source>
</evidence>
<proteinExistence type="inferred from homology"/>
<dbReference type="GO" id="GO:0052381">
    <property type="term" value="F:tRNA dimethylallyltransferase activity"/>
    <property type="evidence" value="ECO:0007669"/>
    <property type="project" value="InterPro"/>
</dbReference>
<keyword evidence="7" id="KW-1185">Reference proteome</keyword>
<evidence type="ECO:0000313" key="7">
    <source>
        <dbReference type="Proteomes" id="UP000276133"/>
    </source>
</evidence>
<reference evidence="6 7" key="1">
    <citation type="journal article" date="2018" name="Sci. Rep.">
        <title>Genomic signatures of local adaptation to the degree of environmental predictability in rotifers.</title>
        <authorList>
            <person name="Franch-Gras L."/>
            <person name="Hahn C."/>
            <person name="Garcia-Roger E.M."/>
            <person name="Carmona M.J."/>
            <person name="Serra M."/>
            <person name="Gomez A."/>
        </authorList>
    </citation>
    <scope>NUCLEOTIDE SEQUENCE [LARGE SCALE GENOMIC DNA]</scope>
    <source>
        <strain evidence="6">HYR1</strain>
    </source>
</reference>
<dbReference type="GO" id="GO:0006400">
    <property type="term" value="P:tRNA modification"/>
    <property type="evidence" value="ECO:0007669"/>
    <property type="project" value="TreeGrafter"/>
</dbReference>
<dbReference type="EMBL" id="REGN01003634">
    <property type="protein sequence ID" value="RNA21623.1"/>
    <property type="molecule type" value="Genomic_DNA"/>
</dbReference>
<evidence type="ECO:0000256" key="3">
    <source>
        <dbReference type="ARBA" id="ARBA00022741"/>
    </source>
</evidence>
<dbReference type="STRING" id="10195.A0A3M7RDI0"/>
<dbReference type="PANTHER" id="PTHR11088">
    <property type="entry name" value="TRNA DIMETHYLALLYLTRANSFERASE"/>
    <property type="match status" value="1"/>
</dbReference>
<keyword evidence="4" id="KW-0067">ATP-binding</keyword>
<feature type="domain" description="C2H2-type" evidence="5">
    <location>
        <begin position="426"/>
        <end position="448"/>
    </location>
</feature>
<dbReference type="Gene3D" id="1.10.20.140">
    <property type="match status" value="1"/>
</dbReference>
<dbReference type="InterPro" id="IPR018022">
    <property type="entry name" value="IPT"/>
</dbReference>
<dbReference type="Gene3D" id="3.40.50.300">
    <property type="entry name" value="P-loop containing nucleotide triphosphate hydrolases"/>
    <property type="match status" value="1"/>
</dbReference>
<name>A0A3M7RDI0_BRAPC</name>
<organism evidence="6 7">
    <name type="scientific">Brachionus plicatilis</name>
    <name type="common">Marine rotifer</name>
    <name type="synonym">Brachionus muelleri</name>
    <dbReference type="NCBI Taxonomy" id="10195"/>
    <lineage>
        <taxon>Eukaryota</taxon>
        <taxon>Metazoa</taxon>
        <taxon>Spiralia</taxon>
        <taxon>Gnathifera</taxon>
        <taxon>Rotifera</taxon>
        <taxon>Eurotatoria</taxon>
        <taxon>Monogononta</taxon>
        <taxon>Pseudotrocha</taxon>
        <taxon>Ploima</taxon>
        <taxon>Brachionidae</taxon>
        <taxon>Brachionus</taxon>
    </lineage>
</organism>
<dbReference type="Pfam" id="PF01715">
    <property type="entry name" value="IPPT"/>
    <property type="match status" value="1"/>
</dbReference>
<dbReference type="GO" id="GO:0005739">
    <property type="term" value="C:mitochondrion"/>
    <property type="evidence" value="ECO:0007669"/>
    <property type="project" value="TreeGrafter"/>
</dbReference>
<dbReference type="PROSITE" id="PS00028">
    <property type="entry name" value="ZINC_FINGER_C2H2_1"/>
    <property type="match status" value="1"/>
</dbReference>
<dbReference type="PANTHER" id="PTHR11088:SF89">
    <property type="entry name" value="TRNA DIMETHYLALLYLTRANSFERASE"/>
    <property type="match status" value="1"/>
</dbReference>
<keyword evidence="3" id="KW-0547">Nucleotide-binding</keyword>
<dbReference type="SUPFAM" id="SSF52540">
    <property type="entry name" value="P-loop containing nucleoside triphosphate hydrolases"/>
    <property type="match status" value="1"/>
</dbReference>
<dbReference type="GO" id="GO:0005524">
    <property type="term" value="F:ATP binding"/>
    <property type="evidence" value="ECO:0007669"/>
    <property type="project" value="UniProtKB-KW"/>
</dbReference>
<protein>
    <submittedName>
        <fullName evidence="6">tRNA mitochondrial</fullName>
    </submittedName>
</protein>
<dbReference type="InterPro" id="IPR027417">
    <property type="entry name" value="P-loop_NTPase"/>
</dbReference>
<dbReference type="Gene3D" id="3.30.160.60">
    <property type="entry name" value="Classic Zinc Finger"/>
    <property type="match status" value="1"/>
</dbReference>
<evidence type="ECO:0000256" key="1">
    <source>
        <dbReference type="ARBA" id="ARBA00005842"/>
    </source>
</evidence>
<comment type="similarity">
    <text evidence="1">Belongs to the IPP transferase family.</text>
</comment>
<dbReference type="SUPFAM" id="SSF57667">
    <property type="entry name" value="beta-beta-alpha zinc fingers"/>
    <property type="match status" value="1"/>
</dbReference>
<comment type="caution">
    <text evidence="6">The sequence shown here is derived from an EMBL/GenBank/DDBJ whole genome shotgun (WGS) entry which is preliminary data.</text>
</comment>
<dbReference type="Pfam" id="PF12874">
    <property type="entry name" value="zf-met"/>
    <property type="match status" value="1"/>
</dbReference>
<evidence type="ECO:0000256" key="4">
    <source>
        <dbReference type="ARBA" id="ARBA00022840"/>
    </source>
</evidence>
<keyword evidence="2" id="KW-0808">Transferase</keyword>
<dbReference type="Gene3D" id="1.10.287.890">
    <property type="entry name" value="Crystal structure of tRNA isopentenylpyrophosphate transferase (bh2366) domain"/>
    <property type="match status" value="1"/>
</dbReference>
<dbReference type="CDD" id="cd01983">
    <property type="entry name" value="SIMIBI"/>
    <property type="match status" value="1"/>
</dbReference>
<dbReference type="AlphaFoldDB" id="A0A3M7RDI0"/>
<dbReference type="Proteomes" id="UP000276133">
    <property type="component" value="Unassembled WGS sequence"/>
</dbReference>
<dbReference type="OrthoDB" id="775260at2759"/>
<dbReference type="InterPro" id="IPR013087">
    <property type="entry name" value="Znf_C2H2_type"/>
</dbReference>
<evidence type="ECO:0000259" key="5">
    <source>
        <dbReference type="PROSITE" id="PS00028"/>
    </source>
</evidence>
<accession>A0A3M7RDI0</accession>
<evidence type="ECO:0000256" key="2">
    <source>
        <dbReference type="ARBA" id="ARBA00022679"/>
    </source>
</evidence>
<dbReference type="HAMAP" id="MF_00185">
    <property type="entry name" value="IPP_trans"/>
    <property type="match status" value="1"/>
</dbReference>
<dbReference type="InterPro" id="IPR039657">
    <property type="entry name" value="Dimethylallyltransferase"/>
</dbReference>